<dbReference type="AlphaFoldDB" id="A0A914V1D8"/>
<dbReference type="WBParaSite" id="PSAMB.scaffold14200size1964.g35923.t1">
    <property type="protein sequence ID" value="PSAMB.scaffold14200size1964.g35923.t1"/>
    <property type="gene ID" value="PSAMB.scaffold14200size1964.g35923"/>
</dbReference>
<name>A0A914V1D8_9BILA</name>
<organism evidence="2 3">
    <name type="scientific">Plectus sambesii</name>
    <dbReference type="NCBI Taxonomy" id="2011161"/>
    <lineage>
        <taxon>Eukaryota</taxon>
        <taxon>Metazoa</taxon>
        <taxon>Ecdysozoa</taxon>
        <taxon>Nematoda</taxon>
        <taxon>Chromadorea</taxon>
        <taxon>Plectida</taxon>
        <taxon>Plectina</taxon>
        <taxon>Plectoidea</taxon>
        <taxon>Plectidae</taxon>
        <taxon>Plectus</taxon>
    </lineage>
</organism>
<feature type="region of interest" description="Disordered" evidence="1">
    <location>
        <begin position="22"/>
        <end position="126"/>
    </location>
</feature>
<dbReference type="Proteomes" id="UP000887566">
    <property type="component" value="Unplaced"/>
</dbReference>
<reference evidence="3" key="1">
    <citation type="submission" date="2022-11" db="UniProtKB">
        <authorList>
            <consortium name="WormBaseParasite"/>
        </authorList>
    </citation>
    <scope>IDENTIFICATION</scope>
</reference>
<protein>
    <submittedName>
        <fullName evidence="3">Uncharacterized protein</fullName>
    </submittedName>
</protein>
<sequence>MKIYKWVPATGDSAAAITNRKLSKPQLKVEDEDASRTVPDVSAENSREGLGSESGAGISRLRGNFNINEDSNTGFSETGFDSDSNQAFEGRRYQTGAGESTDFSALRQAELDESTDEPPAKRLKDM</sequence>
<evidence type="ECO:0000313" key="3">
    <source>
        <dbReference type="WBParaSite" id="PSAMB.scaffold14200size1964.g35923.t1"/>
    </source>
</evidence>
<keyword evidence="2" id="KW-1185">Reference proteome</keyword>
<evidence type="ECO:0000313" key="2">
    <source>
        <dbReference type="Proteomes" id="UP000887566"/>
    </source>
</evidence>
<proteinExistence type="predicted"/>
<evidence type="ECO:0000256" key="1">
    <source>
        <dbReference type="SAM" id="MobiDB-lite"/>
    </source>
</evidence>
<feature type="compositionally biased region" description="Polar residues" evidence="1">
    <location>
        <begin position="65"/>
        <end position="87"/>
    </location>
</feature>
<accession>A0A914V1D8</accession>